<feature type="transmembrane region" description="Helical" evidence="11">
    <location>
        <begin position="282"/>
        <end position="301"/>
    </location>
</feature>
<keyword evidence="3 11" id="KW-0812">Transmembrane</keyword>
<reference evidence="13 14" key="1">
    <citation type="journal article" date="2017" name="Gigascience">
        <title>Genome sequence of the small brown planthopper, Laodelphax striatellus.</title>
        <authorList>
            <person name="Zhu J."/>
            <person name="Jiang F."/>
            <person name="Wang X."/>
            <person name="Yang P."/>
            <person name="Bao Y."/>
            <person name="Zhao W."/>
            <person name="Wang W."/>
            <person name="Lu H."/>
            <person name="Wang Q."/>
            <person name="Cui N."/>
            <person name="Li J."/>
            <person name="Chen X."/>
            <person name="Luo L."/>
            <person name="Yu J."/>
            <person name="Kang L."/>
            <person name="Cui F."/>
        </authorList>
    </citation>
    <scope>NUCLEOTIDE SEQUENCE [LARGE SCALE GENOMIC DNA]</scope>
    <source>
        <strain evidence="13">Lst14</strain>
    </source>
</reference>
<evidence type="ECO:0000256" key="11">
    <source>
        <dbReference type="SAM" id="Phobius"/>
    </source>
</evidence>
<feature type="compositionally biased region" description="Gly residues" evidence="10">
    <location>
        <begin position="34"/>
        <end position="48"/>
    </location>
</feature>
<keyword evidence="7" id="KW-1071">Ligand-gated ion channel</keyword>
<evidence type="ECO:0000256" key="6">
    <source>
        <dbReference type="ARBA" id="ARBA00023136"/>
    </source>
</evidence>
<dbReference type="InterPro" id="IPR000595">
    <property type="entry name" value="cNMP-bd_dom"/>
</dbReference>
<evidence type="ECO:0000259" key="12">
    <source>
        <dbReference type="PROSITE" id="PS50042"/>
    </source>
</evidence>
<dbReference type="InterPro" id="IPR018490">
    <property type="entry name" value="cNMP-bd_dom_sf"/>
</dbReference>
<dbReference type="PROSITE" id="PS50042">
    <property type="entry name" value="CNMP_BINDING_3"/>
    <property type="match status" value="1"/>
</dbReference>
<proteinExistence type="predicted"/>
<dbReference type="GO" id="GO:0005223">
    <property type="term" value="F:intracellularly cGMP-activated cation channel activity"/>
    <property type="evidence" value="ECO:0007669"/>
    <property type="project" value="TreeGrafter"/>
</dbReference>
<evidence type="ECO:0000313" key="13">
    <source>
        <dbReference type="EMBL" id="RZF47896.1"/>
    </source>
</evidence>
<feature type="region of interest" description="Disordered" evidence="10">
    <location>
        <begin position="822"/>
        <end position="847"/>
    </location>
</feature>
<dbReference type="AlphaFoldDB" id="A0A482XQ36"/>
<dbReference type="PANTHER" id="PTHR45638">
    <property type="entry name" value="CYCLIC NUCLEOTIDE-GATED CATION CHANNEL SUBUNIT A"/>
    <property type="match status" value="1"/>
</dbReference>
<dbReference type="Gene3D" id="2.60.120.10">
    <property type="entry name" value="Jelly Rolls"/>
    <property type="match status" value="1"/>
</dbReference>
<keyword evidence="6 11" id="KW-0472">Membrane</keyword>
<feature type="transmembrane region" description="Helical" evidence="11">
    <location>
        <begin position="313"/>
        <end position="335"/>
    </location>
</feature>
<dbReference type="GO" id="GO:0017071">
    <property type="term" value="C:intracellular cyclic nucleotide activated cation channel complex"/>
    <property type="evidence" value="ECO:0007669"/>
    <property type="project" value="TreeGrafter"/>
</dbReference>
<organism evidence="13 14">
    <name type="scientific">Laodelphax striatellus</name>
    <name type="common">Small brown planthopper</name>
    <name type="synonym">Delphax striatella</name>
    <dbReference type="NCBI Taxonomy" id="195883"/>
    <lineage>
        <taxon>Eukaryota</taxon>
        <taxon>Metazoa</taxon>
        <taxon>Ecdysozoa</taxon>
        <taxon>Arthropoda</taxon>
        <taxon>Hexapoda</taxon>
        <taxon>Insecta</taxon>
        <taxon>Pterygota</taxon>
        <taxon>Neoptera</taxon>
        <taxon>Paraneoptera</taxon>
        <taxon>Hemiptera</taxon>
        <taxon>Auchenorrhyncha</taxon>
        <taxon>Fulgoroidea</taxon>
        <taxon>Delphacidae</taxon>
        <taxon>Criomorphinae</taxon>
        <taxon>Laodelphax</taxon>
    </lineage>
</organism>
<sequence length="916" mass="100475">MARRLMQSLTGGRRQSSPGGGAGGGSSSSTRLVFGGGGSSGGSGGGGGHELDEIAIVSNATPGQVKYGSGGLTANGPRLVPGIITSSGRTVGERLSASGTRLDSGSPLAGTKSSTESLKPSKTFKSISRQSLIDIVSCRLGVNRSKYNQRYFGASRDSLAAAYINRAAAVSSTASELDLSRKVRRRDFARGGGVGVVGGGGGRLKLPAGVGGAQWGAQGGPEGAGGARSSAASSANNAHLNGSLARISTPDRSSNRQGSYSGRSRTGPHWSFVFDPAGRLCYYWSMVVSLAFLYNFWVIIYRFAFQEINRESILVWFCLDYLADLLYFFDIMFHFRTGYLEDGVLQTDSTKLRSHYMNSTTFYIDCLCLLPLDFLYLSIGFNSILRSFRLVKIYRFWAFMDRTERHTNYPNLFRSTSLIHYLLVIFHWNGCLYHIVYKNNGFGSKNWVFGDSESADVVKQYLQSYYWCTLALTTIGDLPRPRSKGEYFFVILQLLFGLLLFATVLGHVANIVTSVSAARKEFQAKLDGVKTYMRMRRVPNHLQVKVIKWFDYLWLTQKCSDEEKAVSCLPDKLKAEIAINVHLDTLKRVEIFQNTEAGFLCELVLRLRPVLFSPGDYICRKGEVGKEMYIVNRGRLQVVADNGRTVLATLKAGSYFGEISILNMGTAGKKLGNRRTASVRSVGYSDLFVLSKKDMWDVLKEYPAARVRLEAIAVKRLEKYKRAPLEKAAMGRSQSTPGLVETKGRVPLEEMWISPLEPLELSLSASQYCAVATPYGGGHLTASMAATNHNAFSPVNSPVPQPLLPIRQNLLGSELLSPPLGAAAEASKQHHQQPPPPGPSIGPPDTITQDAFIAEIKRLRERLVTLETENASLSMKLNQQQWEVEHRLAEIEMQLCGASSADSSAEDNERNRGSII</sequence>
<dbReference type="GO" id="GO:0005222">
    <property type="term" value="F:intracellularly cAMP-activated cation channel activity"/>
    <property type="evidence" value="ECO:0007669"/>
    <property type="project" value="TreeGrafter"/>
</dbReference>
<keyword evidence="5" id="KW-0406">Ion transport</keyword>
<dbReference type="GO" id="GO:0030553">
    <property type="term" value="F:cGMP binding"/>
    <property type="evidence" value="ECO:0007669"/>
    <property type="project" value="TreeGrafter"/>
</dbReference>
<dbReference type="GO" id="GO:0005886">
    <property type="term" value="C:plasma membrane"/>
    <property type="evidence" value="ECO:0007669"/>
    <property type="project" value="TreeGrafter"/>
</dbReference>
<dbReference type="STRING" id="195883.A0A482XQ36"/>
<keyword evidence="2" id="KW-0813">Transport</keyword>
<dbReference type="PROSITE" id="PS00888">
    <property type="entry name" value="CNMP_BINDING_1"/>
    <property type="match status" value="1"/>
</dbReference>
<dbReference type="CDD" id="cd00038">
    <property type="entry name" value="CAP_ED"/>
    <property type="match status" value="1"/>
</dbReference>
<feature type="compositionally biased region" description="Basic and acidic residues" evidence="10">
    <location>
        <begin position="907"/>
        <end position="916"/>
    </location>
</feature>
<dbReference type="Gene3D" id="1.10.287.70">
    <property type="match status" value="1"/>
</dbReference>
<protein>
    <recommendedName>
        <fullName evidence="12">Cyclic nucleotide-binding domain-containing protein</fullName>
    </recommendedName>
</protein>
<evidence type="ECO:0000256" key="7">
    <source>
        <dbReference type="ARBA" id="ARBA00023286"/>
    </source>
</evidence>
<dbReference type="InterPro" id="IPR014710">
    <property type="entry name" value="RmlC-like_jellyroll"/>
</dbReference>
<dbReference type="SUPFAM" id="SSF51206">
    <property type="entry name" value="cAMP-binding domain-like"/>
    <property type="match status" value="1"/>
</dbReference>
<dbReference type="Gene3D" id="1.10.287.630">
    <property type="entry name" value="Helix hairpin bin"/>
    <property type="match status" value="1"/>
</dbReference>
<dbReference type="InParanoid" id="A0A482XQ36"/>
<feature type="transmembrane region" description="Helical" evidence="11">
    <location>
        <begin position="362"/>
        <end position="385"/>
    </location>
</feature>
<dbReference type="SMR" id="A0A482XQ36"/>
<dbReference type="Pfam" id="PF00027">
    <property type="entry name" value="cNMP_binding"/>
    <property type="match status" value="1"/>
</dbReference>
<gene>
    <name evidence="13" type="ORF">LSTR_LSTR015000</name>
</gene>
<evidence type="ECO:0000256" key="4">
    <source>
        <dbReference type="ARBA" id="ARBA00022989"/>
    </source>
</evidence>
<name>A0A482XQ36_LAOST</name>
<keyword evidence="4 11" id="KW-1133">Transmembrane helix</keyword>
<evidence type="ECO:0000256" key="2">
    <source>
        <dbReference type="ARBA" id="ARBA00022448"/>
    </source>
</evidence>
<feature type="compositionally biased region" description="Pro residues" evidence="10">
    <location>
        <begin position="833"/>
        <end position="842"/>
    </location>
</feature>
<comment type="subcellular location">
    <subcellularLocation>
        <location evidence="1">Membrane</location>
        <topology evidence="1">Multi-pass membrane protein</topology>
    </subcellularLocation>
</comment>
<evidence type="ECO:0000256" key="10">
    <source>
        <dbReference type="SAM" id="MobiDB-lite"/>
    </source>
</evidence>
<feature type="domain" description="Cyclic nucleotide-binding" evidence="12">
    <location>
        <begin position="591"/>
        <end position="716"/>
    </location>
</feature>
<dbReference type="FunCoup" id="A0A482XQ36">
    <property type="interactions" value="30"/>
</dbReference>
<keyword evidence="14" id="KW-1185">Reference proteome</keyword>
<keyword evidence="8" id="KW-0407">Ion channel</keyword>
<dbReference type="FunFam" id="1.10.287.630:FF:000001">
    <property type="entry name" value="Cyclic nucleotide-gated channel alpha 3"/>
    <property type="match status" value="1"/>
</dbReference>
<feature type="compositionally biased region" description="Polar residues" evidence="10">
    <location>
        <begin position="250"/>
        <end position="264"/>
    </location>
</feature>
<evidence type="ECO:0000256" key="5">
    <source>
        <dbReference type="ARBA" id="ARBA00023065"/>
    </source>
</evidence>
<dbReference type="SMART" id="SM00100">
    <property type="entry name" value="cNMP"/>
    <property type="match status" value="1"/>
</dbReference>
<evidence type="ECO:0000256" key="8">
    <source>
        <dbReference type="ARBA" id="ARBA00023303"/>
    </source>
</evidence>
<dbReference type="Pfam" id="PF00520">
    <property type="entry name" value="Ion_trans"/>
    <property type="match status" value="1"/>
</dbReference>
<feature type="region of interest" description="Disordered" evidence="10">
    <location>
        <begin position="1"/>
        <end position="50"/>
    </location>
</feature>
<feature type="region of interest" description="Disordered" evidence="10">
    <location>
        <begin position="245"/>
        <end position="265"/>
    </location>
</feature>
<dbReference type="OrthoDB" id="421226at2759"/>
<feature type="region of interest" description="Disordered" evidence="10">
    <location>
        <begin position="897"/>
        <end position="916"/>
    </location>
</feature>
<dbReference type="EMBL" id="QKKF02002962">
    <property type="protein sequence ID" value="RZF47896.1"/>
    <property type="molecule type" value="Genomic_DNA"/>
</dbReference>
<dbReference type="InterPro" id="IPR005821">
    <property type="entry name" value="Ion_trans_dom"/>
</dbReference>
<accession>A0A482XQ36</accession>
<feature type="region of interest" description="Disordered" evidence="10">
    <location>
        <begin position="96"/>
        <end position="118"/>
    </location>
</feature>
<dbReference type="InterPro" id="IPR050866">
    <property type="entry name" value="CNG_cation_channel"/>
</dbReference>
<dbReference type="SUPFAM" id="SSF81324">
    <property type="entry name" value="Voltage-gated potassium channels"/>
    <property type="match status" value="1"/>
</dbReference>
<evidence type="ECO:0000313" key="14">
    <source>
        <dbReference type="Proteomes" id="UP000291343"/>
    </source>
</evidence>
<dbReference type="GO" id="GO:0044877">
    <property type="term" value="F:protein-containing complex binding"/>
    <property type="evidence" value="ECO:0007669"/>
    <property type="project" value="TreeGrafter"/>
</dbReference>
<dbReference type="FunFam" id="2.60.120.10:FF:000002">
    <property type="entry name" value="Cyclic nucleotide gated channel alpha 1a"/>
    <property type="match status" value="1"/>
</dbReference>
<evidence type="ECO:0000256" key="1">
    <source>
        <dbReference type="ARBA" id="ARBA00004141"/>
    </source>
</evidence>
<dbReference type="FunFam" id="1.10.287.70:FF:000100">
    <property type="entry name" value="Cyclic nucleotide-gated cation channel"/>
    <property type="match status" value="1"/>
</dbReference>
<dbReference type="Proteomes" id="UP000291343">
    <property type="component" value="Unassembled WGS sequence"/>
</dbReference>
<evidence type="ECO:0000256" key="3">
    <source>
        <dbReference type="ARBA" id="ARBA00022692"/>
    </source>
</evidence>
<dbReference type="PANTHER" id="PTHR45638:SF4">
    <property type="entry name" value="CYCLIC NUCLEOTIDE-BINDING DOMAIN-CONTAINING PROTEIN"/>
    <property type="match status" value="1"/>
</dbReference>
<dbReference type="InterPro" id="IPR018488">
    <property type="entry name" value="cNMP-bd_CS"/>
</dbReference>
<comment type="caution">
    <text evidence="13">The sequence shown here is derived from an EMBL/GenBank/DDBJ whole genome shotgun (WGS) entry which is preliminary data.</text>
</comment>
<keyword evidence="9" id="KW-0175">Coiled coil</keyword>
<evidence type="ECO:0000256" key="9">
    <source>
        <dbReference type="SAM" id="Coils"/>
    </source>
</evidence>
<feature type="coiled-coil region" evidence="9">
    <location>
        <begin position="849"/>
        <end position="876"/>
    </location>
</feature>
<feature type="transmembrane region" description="Helical" evidence="11">
    <location>
        <begin position="487"/>
        <end position="509"/>
    </location>
</feature>